<reference evidence="1 2" key="1">
    <citation type="submission" date="2023-01" db="EMBL/GenBank/DDBJ databases">
        <title>Complete genome sequence of Marinomonas pontica strain 200518_36.</title>
        <authorList>
            <person name="Ueki S."/>
            <person name="Gajardo G."/>
            <person name="Maruyama F."/>
        </authorList>
    </citation>
    <scope>NUCLEOTIDE SEQUENCE [LARGE SCALE GENOMIC DNA]</scope>
    <source>
        <strain evidence="1 2">200518_36</strain>
    </source>
</reference>
<evidence type="ECO:0000313" key="2">
    <source>
        <dbReference type="Proteomes" id="UP001307608"/>
    </source>
</evidence>
<keyword evidence="2" id="KW-1185">Reference proteome</keyword>
<dbReference type="Proteomes" id="UP001307608">
    <property type="component" value="Chromosome"/>
</dbReference>
<protein>
    <submittedName>
        <fullName evidence="1">Uncharacterized protein</fullName>
    </submittedName>
</protein>
<organism evidence="1 2">
    <name type="scientific">Marinomonas pontica</name>
    <dbReference type="NCBI Taxonomy" id="264739"/>
    <lineage>
        <taxon>Bacteria</taxon>
        <taxon>Pseudomonadati</taxon>
        <taxon>Pseudomonadota</taxon>
        <taxon>Gammaproteobacteria</taxon>
        <taxon>Oceanospirillales</taxon>
        <taxon>Oceanospirillaceae</taxon>
        <taxon>Marinomonas</taxon>
    </lineage>
</organism>
<name>A0ABN6WJ88_9GAMM</name>
<proteinExistence type="predicted"/>
<sequence length="86" mass="9219">MRDAFHDNDRKSPAEGNIIGRPERLVAQLGKVKPGASVIQSGDLDGATKEDGNALGLSCGCSAAKYFFQLRLYVVVNIIIAMNILV</sequence>
<gene>
    <name evidence="1" type="ORF">MACH16_03300</name>
</gene>
<evidence type="ECO:0000313" key="1">
    <source>
        <dbReference type="EMBL" id="BDX01582.1"/>
    </source>
</evidence>
<dbReference type="EMBL" id="AP027271">
    <property type="protein sequence ID" value="BDX01582.1"/>
    <property type="molecule type" value="Genomic_DNA"/>
</dbReference>
<accession>A0ABN6WJ88</accession>